<dbReference type="EMBL" id="JACIES010000001">
    <property type="protein sequence ID" value="MBB4025024.1"/>
    <property type="molecule type" value="Genomic_DNA"/>
</dbReference>
<keyword evidence="2" id="KW-1185">Reference proteome</keyword>
<reference evidence="1 2" key="1">
    <citation type="submission" date="2020-08" db="EMBL/GenBank/DDBJ databases">
        <title>Genomic Encyclopedia of Type Strains, Phase IV (KMG-IV): sequencing the most valuable type-strain genomes for metagenomic binning, comparative biology and taxonomic classification.</title>
        <authorList>
            <person name="Goeker M."/>
        </authorList>
    </citation>
    <scope>NUCLEOTIDE SEQUENCE [LARGE SCALE GENOMIC DNA]</scope>
    <source>
        <strain evidence="1 2">DSM 105721</strain>
    </source>
</reference>
<dbReference type="RefSeq" id="WP_151412173.1">
    <property type="nucleotide sequence ID" value="NZ_AP028155.1"/>
</dbReference>
<dbReference type="AlphaFoldDB" id="A0A7W6MXH7"/>
<name>A0A7W6MXH7_9BACT</name>
<dbReference type="Proteomes" id="UP000546007">
    <property type="component" value="Unassembled WGS sequence"/>
</dbReference>
<sequence length="701" mass="79504">METSIKPQYLKGISWKGGRLEFVSSKGRADFSNMRKLDGIKYFAIENQFVKSINFSYYNLAESADKRLMLSEILDSTAVGQRLVSKFEYLPYLIGKRNSRDYDHWGYYNGAGNTTNRPTIRIGNAAIVGANRTSILEYTAANCLKRVYNNWGGYTEYEYELNDAVMDNIQTPIGGIRVKYIKQQATSNDSLITRYYYKKCDSRGNMLTVSSGTIFSGSNYCLWAEGGGDKYNFLLSSQLLCDVFDINGSPVSYATVIVKKTNESKSIYEYTSNESHSDLPSKVYYIPPNSSVVQNNNLAVFVNTSRFWHRGLINEEKLYDKSNNLIHEKTYSYSFGSTAKEVVKGYQTYTSVFAGKKTRHLCEYEWTSEPVLLKTEYSTGQDVINTNTQYTYDKDNLVPIEITETQYAPYTKFKTTITYPFNYPTTTTEGDGFNQGIAWMNRRHMINYPIETIRFKNDIVVGGNLNEYTGALAIVALNNMKQLKINEPKTTYSPYACVNGKMVCDPDYEIISINDAYSLPAYAPTQTRAGVHGKPISVIYGYNNTVIIATATNATVNQIYHTSFEDVNGAIICDKAKTGEKVYRGIFNIPLNHLDAGQYLLTYWKSENNGVTWEREMTQITVSSTSKSYLIGSTSSYVDEVRVHPARALMTTATYKLGYGKTSETDENGYTVYYEYDGFGRIIKVLDDERHVMKGYQYSID</sequence>
<accession>A0A7W6MXH7</accession>
<protein>
    <submittedName>
        <fullName evidence="1">YD repeat-containing protein</fullName>
    </submittedName>
</protein>
<proteinExistence type="predicted"/>
<gene>
    <name evidence="1" type="ORF">GGR14_000785</name>
</gene>
<comment type="caution">
    <text evidence="1">The sequence shown here is derived from an EMBL/GenBank/DDBJ whole genome shotgun (WGS) entry which is preliminary data.</text>
</comment>
<evidence type="ECO:0000313" key="1">
    <source>
        <dbReference type="EMBL" id="MBB4025024.1"/>
    </source>
</evidence>
<evidence type="ECO:0000313" key="2">
    <source>
        <dbReference type="Proteomes" id="UP000546007"/>
    </source>
</evidence>
<dbReference type="OrthoDB" id="9814627at2"/>
<organism evidence="1 2">
    <name type="scientific">Butyricimonas faecihominis</name>
    <dbReference type="NCBI Taxonomy" id="1472416"/>
    <lineage>
        <taxon>Bacteria</taxon>
        <taxon>Pseudomonadati</taxon>
        <taxon>Bacteroidota</taxon>
        <taxon>Bacteroidia</taxon>
        <taxon>Bacteroidales</taxon>
        <taxon>Odoribacteraceae</taxon>
        <taxon>Butyricimonas</taxon>
    </lineage>
</organism>
<dbReference type="GeneID" id="93101234"/>